<protein>
    <submittedName>
        <fullName evidence="1">Uncharacterized protein</fullName>
    </submittedName>
</protein>
<dbReference type="Proteomes" id="UP001221597">
    <property type="component" value="Chromosome"/>
</dbReference>
<reference evidence="1 2" key="1">
    <citation type="submission" date="2023-04" db="EMBL/GenBank/DDBJ databases">
        <title>Genome sequence of Halobacillus naozhouensis KACC 21980.</title>
        <authorList>
            <person name="Kim S."/>
            <person name="Heo J."/>
            <person name="Kwon S.-W."/>
        </authorList>
    </citation>
    <scope>NUCLEOTIDE SEQUENCE [LARGE SCALE GENOMIC DNA]</scope>
    <source>
        <strain evidence="1 2">KCTC 13234</strain>
    </source>
</reference>
<accession>A0ABY8IWL2</accession>
<proteinExistence type="predicted"/>
<dbReference type="RefSeq" id="WP_283075744.1">
    <property type="nucleotide sequence ID" value="NZ_CP121671.1"/>
</dbReference>
<organism evidence="1 2">
    <name type="scientific">Halobacillus naozhouensis</name>
    <dbReference type="NCBI Taxonomy" id="554880"/>
    <lineage>
        <taxon>Bacteria</taxon>
        <taxon>Bacillati</taxon>
        <taxon>Bacillota</taxon>
        <taxon>Bacilli</taxon>
        <taxon>Bacillales</taxon>
        <taxon>Bacillaceae</taxon>
        <taxon>Halobacillus</taxon>
    </lineage>
</organism>
<dbReference type="EMBL" id="CP121671">
    <property type="protein sequence ID" value="WFT73737.1"/>
    <property type="molecule type" value="Genomic_DNA"/>
</dbReference>
<evidence type="ECO:0000313" key="1">
    <source>
        <dbReference type="EMBL" id="WFT73737.1"/>
    </source>
</evidence>
<keyword evidence="2" id="KW-1185">Reference proteome</keyword>
<sequence>MAKRGAVPIEAADRFDKMPGYLIEWQIRDDIPHSLVAFLFLLQTSMN</sequence>
<name>A0ABY8IWL2_9BACI</name>
<gene>
    <name evidence="1" type="ORF">P9989_15360</name>
</gene>
<evidence type="ECO:0000313" key="2">
    <source>
        <dbReference type="Proteomes" id="UP001221597"/>
    </source>
</evidence>